<keyword evidence="1" id="KW-0677">Repeat</keyword>
<gene>
    <name evidence="3" type="ORF">ACFSW4_10030</name>
</gene>
<feature type="domain" description="Nephrocystin 3-like N-terminal" evidence="2">
    <location>
        <begin position="38"/>
        <end position="171"/>
    </location>
</feature>
<dbReference type="Gene3D" id="3.40.50.300">
    <property type="entry name" value="P-loop containing nucleotide triphosphate hydrolases"/>
    <property type="match status" value="1"/>
</dbReference>
<keyword evidence="4" id="KW-1185">Reference proteome</keyword>
<dbReference type="RefSeq" id="WP_377329031.1">
    <property type="nucleotide sequence ID" value="NZ_JBHUMZ010000022.1"/>
</dbReference>
<dbReference type="SUPFAM" id="SSF52540">
    <property type="entry name" value="P-loop containing nucleoside triphosphate hydrolases"/>
    <property type="match status" value="1"/>
</dbReference>
<reference evidence="4" key="1">
    <citation type="journal article" date="2019" name="Int. J. Syst. Evol. Microbiol.">
        <title>The Global Catalogue of Microorganisms (GCM) 10K type strain sequencing project: providing services to taxonomists for standard genome sequencing and annotation.</title>
        <authorList>
            <consortium name="The Broad Institute Genomics Platform"/>
            <consortium name="The Broad Institute Genome Sequencing Center for Infectious Disease"/>
            <person name="Wu L."/>
            <person name="Ma J."/>
        </authorList>
    </citation>
    <scope>NUCLEOTIDE SEQUENCE [LARGE SCALE GENOMIC DNA]</scope>
    <source>
        <strain evidence="4">TISTR 1571</strain>
    </source>
</reference>
<dbReference type="InterPro" id="IPR027417">
    <property type="entry name" value="P-loop_NTPase"/>
</dbReference>
<dbReference type="Proteomes" id="UP001597452">
    <property type="component" value="Unassembled WGS sequence"/>
</dbReference>
<dbReference type="EMBL" id="JBHUMZ010000022">
    <property type="protein sequence ID" value="MFD2639203.1"/>
    <property type="molecule type" value="Genomic_DNA"/>
</dbReference>
<organism evidence="3 4">
    <name type="scientific">Piscibacillus salipiscarius</name>
    <dbReference type="NCBI Taxonomy" id="299480"/>
    <lineage>
        <taxon>Bacteria</taxon>
        <taxon>Bacillati</taxon>
        <taxon>Bacillota</taxon>
        <taxon>Bacilli</taxon>
        <taxon>Bacillales</taxon>
        <taxon>Bacillaceae</taxon>
        <taxon>Piscibacillus</taxon>
    </lineage>
</organism>
<dbReference type="Pfam" id="PF24883">
    <property type="entry name" value="NPHP3_N"/>
    <property type="match status" value="1"/>
</dbReference>
<dbReference type="InterPro" id="IPR056884">
    <property type="entry name" value="NPHP3-like_N"/>
</dbReference>
<evidence type="ECO:0000256" key="1">
    <source>
        <dbReference type="ARBA" id="ARBA00022737"/>
    </source>
</evidence>
<evidence type="ECO:0000313" key="3">
    <source>
        <dbReference type="EMBL" id="MFD2639203.1"/>
    </source>
</evidence>
<proteinExistence type="predicted"/>
<comment type="caution">
    <text evidence="3">The sequence shown here is derived from an EMBL/GenBank/DDBJ whole genome shotgun (WGS) entry which is preliminary data.</text>
</comment>
<evidence type="ECO:0000259" key="2">
    <source>
        <dbReference type="Pfam" id="PF24883"/>
    </source>
</evidence>
<protein>
    <recommendedName>
        <fullName evidence="2">Nephrocystin 3-like N-terminal domain-containing protein</fullName>
    </recommendedName>
</protein>
<accession>A0ABW5QB16</accession>
<sequence length="248" mass="28543">MSNQVPVLKSQLSPPPVKDQFIHRIKLHRQLQLIPNYPLTIIYAGAGYGKTVGLSRFIQDLDSKSCWLTVAEYDQHIIRLLTKMVTAIQSASPEFGRDLMDQFNQLNQHVKDDELWTLMTMMVNEIEALNDELVLVIDDVHVLNQAHSFHKWMQLLIKHIPKNIHIVISTRHKPNWTPLQQLKVQDDLLEIITQHLALSLDEMDHLIRDMNSIELNDDQVEDIYSLTEGWPIACSMVVQQLSSGVSIN</sequence>
<evidence type="ECO:0000313" key="4">
    <source>
        <dbReference type="Proteomes" id="UP001597452"/>
    </source>
</evidence>
<name>A0ABW5QB16_9BACI</name>